<dbReference type="EMBL" id="JAEPRB010000170">
    <property type="protein sequence ID" value="KAG2219651.1"/>
    <property type="molecule type" value="Genomic_DNA"/>
</dbReference>
<protein>
    <submittedName>
        <fullName evidence="1">Uncharacterized protein</fullName>
    </submittedName>
</protein>
<evidence type="ECO:0000313" key="1">
    <source>
        <dbReference type="EMBL" id="KAG2219651.1"/>
    </source>
</evidence>
<accession>A0A8H7VE22</accession>
<evidence type="ECO:0000313" key="2">
    <source>
        <dbReference type="Proteomes" id="UP000646827"/>
    </source>
</evidence>
<name>A0A8H7VE22_9FUNG</name>
<keyword evidence="2" id="KW-1185">Reference proteome</keyword>
<dbReference type="Proteomes" id="UP000646827">
    <property type="component" value="Unassembled WGS sequence"/>
</dbReference>
<organism evidence="1 2">
    <name type="scientific">Circinella minor</name>
    <dbReference type="NCBI Taxonomy" id="1195481"/>
    <lineage>
        <taxon>Eukaryota</taxon>
        <taxon>Fungi</taxon>
        <taxon>Fungi incertae sedis</taxon>
        <taxon>Mucoromycota</taxon>
        <taxon>Mucoromycotina</taxon>
        <taxon>Mucoromycetes</taxon>
        <taxon>Mucorales</taxon>
        <taxon>Lichtheimiaceae</taxon>
        <taxon>Circinella</taxon>
    </lineage>
</organism>
<reference evidence="1 2" key="1">
    <citation type="submission" date="2020-12" db="EMBL/GenBank/DDBJ databases">
        <title>Metabolic potential, ecology and presence of endohyphal bacteria is reflected in genomic diversity of Mucoromycotina.</title>
        <authorList>
            <person name="Muszewska A."/>
            <person name="Okrasinska A."/>
            <person name="Steczkiewicz K."/>
            <person name="Drgas O."/>
            <person name="Orlowska M."/>
            <person name="Perlinska-Lenart U."/>
            <person name="Aleksandrzak-Piekarczyk T."/>
            <person name="Szatraj K."/>
            <person name="Zielenkiewicz U."/>
            <person name="Pilsyk S."/>
            <person name="Malc E."/>
            <person name="Mieczkowski P."/>
            <person name="Kruszewska J.S."/>
            <person name="Biernat P."/>
            <person name="Pawlowska J."/>
        </authorList>
    </citation>
    <scope>NUCLEOTIDE SEQUENCE [LARGE SCALE GENOMIC DNA]</scope>
    <source>
        <strain evidence="1 2">CBS 142.35</strain>
    </source>
</reference>
<sequence length="66" mass="7518">MDGERPPADLDNYLEPALNDLKRMENNGIEVELEDGTMISSKIHLMVHNEKGHGIYFIDHSEVSDH</sequence>
<gene>
    <name evidence="1" type="ORF">INT45_012352</name>
</gene>
<proteinExistence type="predicted"/>
<dbReference type="AlphaFoldDB" id="A0A8H7VE22"/>
<comment type="caution">
    <text evidence="1">The sequence shown here is derived from an EMBL/GenBank/DDBJ whole genome shotgun (WGS) entry which is preliminary data.</text>
</comment>